<keyword evidence="6" id="KW-0804">Transcription</keyword>
<evidence type="ECO:0000313" key="8">
    <source>
        <dbReference type="EMBL" id="GEQ87422.1"/>
    </source>
</evidence>
<evidence type="ECO:0000256" key="2">
    <source>
        <dbReference type="ARBA" id="ARBA00022491"/>
    </source>
</evidence>
<dbReference type="AlphaFoldDB" id="A0A5J4G1A1"/>
<keyword evidence="7" id="KW-0479">Metal-binding</keyword>
<keyword evidence="3 7" id="KW-0862">Zinc</keyword>
<dbReference type="GO" id="GO:1900376">
    <property type="term" value="P:regulation of secondary metabolite biosynthetic process"/>
    <property type="evidence" value="ECO:0007669"/>
    <property type="project" value="TreeGrafter"/>
</dbReference>
<comment type="similarity">
    <text evidence="1">Belongs to the Fur family.</text>
</comment>
<reference evidence="8 9" key="1">
    <citation type="submission" date="2019-08" db="EMBL/GenBank/DDBJ databases">
        <title>Ulvibacter marinistellae sp. nov., isolated from a starfish, Patiria pectinifera.</title>
        <authorList>
            <person name="Kawano K."/>
            <person name="Ushijima N."/>
            <person name="Kihara M."/>
            <person name="Itoh H."/>
        </authorList>
    </citation>
    <scope>NUCLEOTIDE SEQUENCE [LARGE SCALE GENOMIC DNA]</scope>
    <source>
        <strain evidence="8 9">KK4</strain>
    </source>
</reference>
<evidence type="ECO:0000256" key="5">
    <source>
        <dbReference type="ARBA" id="ARBA00023125"/>
    </source>
</evidence>
<dbReference type="PANTHER" id="PTHR33202:SF22">
    <property type="entry name" value="HYDROGEN PEROXIDE SENSITIVE REPRESSOR"/>
    <property type="match status" value="1"/>
</dbReference>
<dbReference type="InterPro" id="IPR002481">
    <property type="entry name" value="FUR"/>
</dbReference>
<feature type="binding site" evidence="7">
    <location>
        <position position="100"/>
    </location>
    <ligand>
        <name>Zn(2+)</name>
        <dbReference type="ChEBI" id="CHEBI:29105"/>
    </ligand>
</feature>
<dbReference type="InterPro" id="IPR043135">
    <property type="entry name" value="Fur_C"/>
</dbReference>
<evidence type="ECO:0000256" key="7">
    <source>
        <dbReference type="PIRSR" id="PIRSR602481-1"/>
    </source>
</evidence>
<organism evidence="8 9">
    <name type="scientific">Patiriisocius marinistellae</name>
    <dbReference type="NCBI Taxonomy" id="2494560"/>
    <lineage>
        <taxon>Bacteria</taxon>
        <taxon>Pseudomonadati</taxon>
        <taxon>Bacteroidota</taxon>
        <taxon>Flavobacteriia</taxon>
        <taxon>Flavobacteriales</taxon>
        <taxon>Flavobacteriaceae</taxon>
        <taxon>Patiriisocius</taxon>
    </lineage>
</organism>
<keyword evidence="4" id="KW-0805">Transcription regulation</keyword>
<keyword evidence="2" id="KW-0678">Repressor</keyword>
<keyword evidence="5" id="KW-0238">DNA-binding</keyword>
<evidence type="ECO:0000256" key="4">
    <source>
        <dbReference type="ARBA" id="ARBA00023015"/>
    </source>
</evidence>
<feature type="binding site" evidence="7">
    <location>
        <position position="97"/>
    </location>
    <ligand>
        <name>Zn(2+)</name>
        <dbReference type="ChEBI" id="CHEBI:29105"/>
    </ligand>
</feature>
<protein>
    <submittedName>
        <fullName evidence="8">Transcriptional regulator</fullName>
    </submittedName>
</protein>
<dbReference type="PANTHER" id="PTHR33202">
    <property type="entry name" value="ZINC UPTAKE REGULATION PROTEIN"/>
    <property type="match status" value="1"/>
</dbReference>
<dbReference type="Gene3D" id="1.10.10.10">
    <property type="entry name" value="Winged helix-like DNA-binding domain superfamily/Winged helix DNA-binding domain"/>
    <property type="match status" value="1"/>
</dbReference>
<dbReference type="Proteomes" id="UP000326994">
    <property type="component" value="Unassembled WGS sequence"/>
</dbReference>
<evidence type="ECO:0000256" key="6">
    <source>
        <dbReference type="ARBA" id="ARBA00023163"/>
    </source>
</evidence>
<dbReference type="InterPro" id="IPR036388">
    <property type="entry name" value="WH-like_DNA-bd_sf"/>
</dbReference>
<sequence>MMKNIEQLLGEKNIRVTAMRLLVYKFLAEKKIAVALSDIENAFAKADRTTLYRTVKTFEENGILHQIDDGTGITKYALCEKGCNCEIETDLHLHFHCNNCNETVCLTEHKIPQIKVPNGFVAEDVNLVVKGICEKCSGQ</sequence>
<keyword evidence="9" id="KW-1185">Reference proteome</keyword>
<dbReference type="InterPro" id="IPR036390">
    <property type="entry name" value="WH_DNA-bd_sf"/>
</dbReference>
<evidence type="ECO:0000256" key="3">
    <source>
        <dbReference type="ARBA" id="ARBA00022833"/>
    </source>
</evidence>
<feature type="binding site" evidence="7">
    <location>
        <position position="133"/>
    </location>
    <ligand>
        <name>Zn(2+)</name>
        <dbReference type="ChEBI" id="CHEBI:29105"/>
    </ligand>
</feature>
<evidence type="ECO:0000313" key="9">
    <source>
        <dbReference type="Proteomes" id="UP000326994"/>
    </source>
</evidence>
<name>A0A5J4G1A1_9FLAO</name>
<accession>A0A5J4G1A1</accession>
<dbReference type="Pfam" id="PF01475">
    <property type="entry name" value="FUR"/>
    <property type="match status" value="1"/>
</dbReference>
<proteinExistence type="inferred from homology"/>
<dbReference type="Gene3D" id="3.30.1490.190">
    <property type="match status" value="1"/>
</dbReference>
<feature type="binding site" evidence="7">
    <location>
        <position position="136"/>
    </location>
    <ligand>
        <name>Zn(2+)</name>
        <dbReference type="ChEBI" id="CHEBI:29105"/>
    </ligand>
</feature>
<evidence type="ECO:0000256" key="1">
    <source>
        <dbReference type="ARBA" id="ARBA00007957"/>
    </source>
</evidence>
<comment type="cofactor">
    <cofactor evidence="7">
        <name>Zn(2+)</name>
        <dbReference type="ChEBI" id="CHEBI:29105"/>
    </cofactor>
    <text evidence="7">Binds 1 zinc ion per subunit.</text>
</comment>
<comment type="caution">
    <text evidence="8">The sequence shown here is derived from an EMBL/GenBank/DDBJ whole genome shotgun (WGS) entry which is preliminary data.</text>
</comment>
<dbReference type="GO" id="GO:0003700">
    <property type="term" value="F:DNA-binding transcription factor activity"/>
    <property type="evidence" value="ECO:0007669"/>
    <property type="project" value="InterPro"/>
</dbReference>
<dbReference type="GO" id="GO:0008270">
    <property type="term" value="F:zinc ion binding"/>
    <property type="evidence" value="ECO:0007669"/>
    <property type="project" value="TreeGrafter"/>
</dbReference>
<dbReference type="SUPFAM" id="SSF46785">
    <property type="entry name" value="Winged helix' DNA-binding domain"/>
    <property type="match status" value="1"/>
</dbReference>
<dbReference type="EMBL" id="BKCF01000011">
    <property type="protein sequence ID" value="GEQ87422.1"/>
    <property type="molecule type" value="Genomic_DNA"/>
</dbReference>
<gene>
    <name evidence="8" type="ORF">ULMS_29300</name>
</gene>
<dbReference type="GO" id="GO:0045892">
    <property type="term" value="P:negative regulation of DNA-templated transcription"/>
    <property type="evidence" value="ECO:0007669"/>
    <property type="project" value="TreeGrafter"/>
</dbReference>
<dbReference type="GO" id="GO:0000976">
    <property type="term" value="F:transcription cis-regulatory region binding"/>
    <property type="evidence" value="ECO:0007669"/>
    <property type="project" value="TreeGrafter"/>
</dbReference>